<feature type="domain" description="DUF6606" evidence="10">
    <location>
        <begin position="5"/>
        <end position="282"/>
    </location>
</feature>
<dbReference type="Proteomes" id="UP001302812">
    <property type="component" value="Unassembled WGS sequence"/>
</dbReference>
<name>A0AAN6YTJ3_9PEZI</name>
<dbReference type="EC" id="3.4.19.12" evidence="2"/>
<dbReference type="PANTHER" id="PTHR13367">
    <property type="entry name" value="UBIQUITIN THIOESTERASE"/>
    <property type="match status" value="1"/>
</dbReference>
<evidence type="ECO:0000259" key="10">
    <source>
        <dbReference type="Pfam" id="PF20255"/>
    </source>
</evidence>
<dbReference type="Pfam" id="PF12340">
    <property type="entry name" value="DUF3638"/>
    <property type="match status" value="1"/>
</dbReference>
<keyword evidence="5" id="KW-0378">Hydrolase</keyword>
<dbReference type="GO" id="GO:0006508">
    <property type="term" value="P:proteolysis"/>
    <property type="evidence" value="ECO:0007669"/>
    <property type="project" value="UniProtKB-KW"/>
</dbReference>
<comment type="catalytic activity">
    <reaction evidence="1">
        <text>Thiol-dependent hydrolysis of ester, thioester, amide, peptide and isopeptide bonds formed by the C-terminal Gly of ubiquitin (a 76-residue protein attached to proteins as an intracellular targeting signal).</text>
        <dbReference type="EC" id="3.4.19.12"/>
    </reaction>
</comment>
<sequence length="3148" mass="356238">MDKLIFDHLALPERLPHSENANLDDIEARLIDRLLAGTRRMQNGPAEESNLRDKASHAWECIRLCLLASKSANRRGSVNKRELLSVFASMTAPDALLLYIRSQNAALLVHRGLESPGNVVFEVFEASPRSADVLAANNALQWDFPGSAIAIPLATFNDEGFQASLASFLEHASLESTKDFAAHTSKAGVDIAECRDTTSPAVISSMLMAVLEENGQRIPTSLLRKRVRDDVCWSNAGKPWRRSPYWLVLRVAVARYLLLTLGPELGRFEYKFFLCVCLATFLDSAQQSLAVDQVHFLKAKLCRRLVKLDIAKGAVKDQHVKQHVDILFARFTPTIDAILQKAAARVQSEWEQCKQTLDRTIPALPKRASPLDTELRLSVSGPILRRIQAESSKMMAGRRSIWVPPPNFDLSAVAHKHFAEFARPFLRAAEQEDQLMSILILNAMNIWMWLDKAACHEFPLLQQYHPVFTPEIMDGLHLASYQDLIRLQNIQNYLNDRIKECRGTRTTIFDNPTQGCFAERYYDEASQATANAEMRLLRETIEETARKEKVKKYEEWRQKKALYERLRSQVDGSACILTVDENQPLAKGTHIAEGCPRCQAERRLHSLHIKIHEHPLPSEEFMAKVVLSELVCPPTFATYRDATWVLLSRLASPALGEHHQPRCLLREYSELSAFSKSRSSITLASRTKSFLQTHYRFIPFPLAYFDVNTKTWTSVRPQFIHHLQFHPPFQSVLNYNAECRGPSSYETMATQPSCPSALNPHEFLAFKTLLSGLATRWISILVELGSTNMNWSSESSMLLFNHLALQCGPASAQNDPLRLIHSVFRDAQFVQQLLNQVDARLSVLAALASWRESHLMGILITLALRVFDLADAAGLGSEIRAQALASVVKARHICVDWFRILQEEIQATSDGCTAHRLQQRALAAALLCRRTFVVYQGQTAALDPSTLGIYVESAIVIHESMGTNIEALPRMVLEDLISAIKLSARLQTLAFLSVQESPEGFHDALKRFWPGADRSRTASSKIAVEQGSWVRYDIPETEMENHQVVHFDLILGTLLVNGKPVGKLPQDAQHALVIRQLFGNRPLRVFQSSLPGMTYTLTCRPSNFTVHVGYEGHNIIVVAKTSGIQMRWVPRVWFYTGNRWDIPKPLIEGHIHWLNLDTGDVYITPIANPWVIQGPMTWTLNIHKGSCWRKRPDGNFDHLVDPMRPVSRNIEKALEGLAPRNQLLIMQPQRPRAAMEVHILPLQLMFFVRNKTLFSPQLKLEIDPNQDAGTWYGLMQKLVCQNPNDPLRRTVLVPLGRLEVKRWRCHVIVNIEYSDRYAKFTINDTIGRIDCPAEPTLVYTKAQLHAYTSFLLPDPLTGRTGTEESLHFLRSGICQPWTSLGNEEPILHCIANLTPVREYYPSGLRMMKTDRWNDRLTRHMQHPLYRQVVEVILKHSNELQTFAATTTRTESASNSYPAFGESHLTARALVRRQLYERRVDNEIENTACAGVDRLYQSRDRSSPSDELYSKVLEFTHLLRTKPDSFQTPRNLAAILSQGNIIGGYGSVYDKVSLSDRIHTDLRENWGSLVEYCRNDRSCFDLMFLFAALTYRENVDNHLLKALVAFAVFRELRVLPLPSWPSYFNFRPGAKPEILDIVKLMQPFRTPPPCVDGEEFGQYMNAKQRRKICQAREAHQRKSEQDCGLLAECLLSQWPCSEPNISGLSNTDLLIDSDEAMEAIRPVSLNLYQNKELSEHLSQVQEILNQHHSDLNFELPGKVTNRGPWLRTGSSRLFPVPCLCCDLLGRRFDPDLRLSLASEYFVPERARHVDLPRVNNRFLSPMPSSRAGNGQQQAAPQKRSSHINHIEELHQVVRDLDKSKSLVRKSYAHHLARSLEAFENRRTPDQLAKPLIHRRDHTTSSLGVTRIFESLRTSLEQETPDMSANQVKWLQIGGLWPAITRVTLLEQLRSTANPKFGSGMREVIILLGLTLTKLQREMRLNGCVIAGDMSRFQEEEANAGHTNWMPEQYPDWLLLEIESNLLIRPDQVDVARAIMSPASGANSVLQMNMGQGKTSCIIPMTAQLLQSRLGGILNRCVGHIPFSRRTNTNQEAIPGVMLCLPEHNLSFMLSGQQRILDDRIVEARQMVKVHSWLRSVCRDILDESDYTLAARTQLIYPSGNQMSVDGSPHRWLVIQAILGLVDAFLYDLSRSFPRSIEVVRRKSGGFPFIYFLRRDVEDALLRRLEMAVSSGHGDILPVRSLNGTERSAPDTVETAAYLLRGLLVNRILITVLKKRWNVQYGLRPNSDPIAVPYHAKGVPSEQSEWGHPDVAILFTCLVFYYDGISESQLRQALARVLKSDDPSTEYDKWVHSSSEFPPFLRAWNTISIEDATQVREIWKAVRYQVVVIDYFLNNFVFPQHAKQFKVKLQSSGWDIPLFSAQPNGADSAEERAIKKGLRPLTTGFSGTNDNRAMLPLTIQQADLPTLAHTNAEVLTYLLHDRSRQCEIITGMRGGRASERELLSMLKKKKIKILIDAGAQILEMDNETLAKTWLEIDQEGEAALYFDSANKPWIISKKNRKTPLLASPYADDLSNCLVYLDEAHTRGTDLKFPLNACGALTVGQGKSKDHTVQAAMRLRQLGTSQSVMFFIPPEVHQVIGDLRRKPMDEPIDSYDVVCWLLNNSCDAIEQLQPLYYSQGMDFCRRTQEAIDNPDYLTDPAHQERYVASIKQNEQQTLQEMYEPKVKGTKMADFVPSHPKVAAFVNDLNHRRKSFQDTGRAVHGSTLQEVEQEREVAYDVEVVRQVKKPIRYEAHTFPGFHPDLERFACTARLPPDSNAVSHVFRLIANTALGRKHKVSSRGSHARSKLFVSTEFGRTVKLYTDLTRDAFLRPVSWILWSELVQTAVVLIPEEAEHVICMMHARRTHPQVYLITYASPVTRSMLPFNNLKFFSIPQLPPDWEAPQWLKTELGLLAGRLYFEWDEYEALCQFFGADETGPLDDESSQEEEKAEDDDNDFVIIDGEAGTAGSTITAHNRTKGELSRERTSLFAPRPLVFLQEWFAVRRHGQDFVHTPMGFIIQGKPLQADHYFFSETLSSALPTAVGDGLASGLGFAEGLGKTHDGGDVDDGAVFDVIDDMGANVGDSGSEDDWEEDSDSEGESESGSEGQLD</sequence>
<dbReference type="Pfam" id="PF20255">
    <property type="entry name" value="DUF6606"/>
    <property type="match status" value="1"/>
</dbReference>
<feature type="domain" description="DUF3638" evidence="8">
    <location>
        <begin position="2060"/>
        <end position="2186"/>
    </location>
</feature>
<feature type="domain" description="DUF3645" evidence="9">
    <location>
        <begin position="2286"/>
        <end position="2314"/>
    </location>
</feature>
<feature type="compositionally biased region" description="Polar residues" evidence="7">
    <location>
        <begin position="1821"/>
        <end position="1834"/>
    </location>
</feature>
<evidence type="ECO:0000256" key="7">
    <source>
        <dbReference type="SAM" id="MobiDB-lite"/>
    </source>
</evidence>
<dbReference type="InterPro" id="IPR022099">
    <property type="entry name" value="DUF3638"/>
</dbReference>
<evidence type="ECO:0000256" key="3">
    <source>
        <dbReference type="ARBA" id="ARBA00022670"/>
    </source>
</evidence>
<reference evidence="11" key="2">
    <citation type="submission" date="2023-05" db="EMBL/GenBank/DDBJ databases">
        <authorList>
            <consortium name="Lawrence Berkeley National Laboratory"/>
            <person name="Steindorff A."/>
            <person name="Hensen N."/>
            <person name="Bonometti L."/>
            <person name="Westerberg I."/>
            <person name="Brannstrom I.O."/>
            <person name="Guillou S."/>
            <person name="Cros-Aarteil S."/>
            <person name="Calhoun S."/>
            <person name="Haridas S."/>
            <person name="Kuo A."/>
            <person name="Mondo S."/>
            <person name="Pangilinan J."/>
            <person name="Riley R."/>
            <person name="Labutti K."/>
            <person name="Andreopoulos B."/>
            <person name="Lipzen A."/>
            <person name="Chen C."/>
            <person name="Yanf M."/>
            <person name="Daum C."/>
            <person name="Ng V."/>
            <person name="Clum A."/>
            <person name="Ohm R."/>
            <person name="Martin F."/>
            <person name="Silar P."/>
            <person name="Natvig D."/>
            <person name="Lalanne C."/>
            <person name="Gautier V."/>
            <person name="Ament-Velasquez S.L."/>
            <person name="Kruys A."/>
            <person name="Hutchinson M.I."/>
            <person name="Powell A.J."/>
            <person name="Barry K."/>
            <person name="Miller A.N."/>
            <person name="Grigoriev I.V."/>
            <person name="Debuchy R."/>
            <person name="Gladieux P."/>
            <person name="Thoren M.H."/>
            <person name="Johannesson H."/>
        </authorList>
    </citation>
    <scope>NUCLEOTIDE SEQUENCE</scope>
    <source>
        <strain evidence="11">CBS 508.74</strain>
    </source>
</reference>
<evidence type="ECO:0000256" key="5">
    <source>
        <dbReference type="ARBA" id="ARBA00022801"/>
    </source>
</evidence>
<dbReference type="InterPro" id="IPR022105">
    <property type="entry name" value="DUF3645"/>
</dbReference>
<evidence type="ECO:0000313" key="12">
    <source>
        <dbReference type="Proteomes" id="UP001302812"/>
    </source>
</evidence>
<dbReference type="InterPro" id="IPR046541">
    <property type="entry name" value="DUF6606"/>
</dbReference>
<feature type="region of interest" description="Disordered" evidence="7">
    <location>
        <begin position="3115"/>
        <end position="3148"/>
    </location>
</feature>
<feature type="region of interest" description="Disordered" evidence="7">
    <location>
        <begin position="1818"/>
        <end position="1839"/>
    </location>
</feature>
<dbReference type="EMBL" id="MU853340">
    <property type="protein sequence ID" value="KAK4113138.1"/>
    <property type="molecule type" value="Genomic_DNA"/>
</dbReference>
<dbReference type="GO" id="GO:0004843">
    <property type="term" value="F:cysteine-type deubiquitinase activity"/>
    <property type="evidence" value="ECO:0007669"/>
    <property type="project" value="UniProtKB-EC"/>
</dbReference>
<protein>
    <recommendedName>
        <fullName evidence="2">ubiquitinyl hydrolase 1</fullName>
        <ecNumber evidence="2">3.4.19.12</ecNumber>
    </recommendedName>
</protein>
<feature type="compositionally biased region" description="Acidic residues" evidence="7">
    <location>
        <begin position="3124"/>
        <end position="3148"/>
    </location>
</feature>
<dbReference type="PANTHER" id="PTHR13367:SF32">
    <property type="entry name" value="DUF6606 DOMAIN-CONTAINING PROTEIN"/>
    <property type="match status" value="1"/>
</dbReference>
<organism evidence="11 12">
    <name type="scientific">Canariomyces notabilis</name>
    <dbReference type="NCBI Taxonomy" id="2074819"/>
    <lineage>
        <taxon>Eukaryota</taxon>
        <taxon>Fungi</taxon>
        <taxon>Dikarya</taxon>
        <taxon>Ascomycota</taxon>
        <taxon>Pezizomycotina</taxon>
        <taxon>Sordariomycetes</taxon>
        <taxon>Sordariomycetidae</taxon>
        <taxon>Sordariales</taxon>
        <taxon>Chaetomiaceae</taxon>
        <taxon>Canariomyces</taxon>
    </lineage>
</organism>
<keyword evidence="3" id="KW-0645">Protease</keyword>
<accession>A0AAN6YTJ3</accession>
<evidence type="ECO:0000256" key="6">
    <source>
        <dbReference type="ARBA" id="ARBA00022807"/>
    </source>
</evidence>
<dbReference type="Pfam" id="PF12359">
    <property type="entry name" value="DUF3645"/>
    <property type="match status" value="1"/>
</dbReference>
<keyword evidence="12" id="KW-1185">Reference proteome</keyword>
<reference evidence="11" key="1">
    <citation type="journal article" date="2023" name="Mol. Phylogenet. Evol.">
        <title>Genome-scale phylogeny and comparative genomics of the fungal order Sordariales.</title>
        <authorList>
            <person name="Hensen N."/>
            <person name="Bonometti L."/>
            <person name="Westerberg I."/>
            <person name="Brannstrom I.O."/>
            <person name="Guillou S."/>
            <person name="Cros-Aarteil S."/>
            <person name="Calhoun S."/>
            <person name="Haridas S."/>
            <person name="Kuo A."/>
            <person name="Mondo S."/>
            <person name="Pangilinan J."/>
            <person name="Riley R."/>
            <person name="LaButti K."/>
            <person name="Andreopoulos B."/>
            <person name="Lipzen A."/>
            <person name="Chen C."/>
            <person name="Yan M."/>
            <person name="Daum C."/>
            <person name="Ng V."/>
            <person name="Clum A."/>
            <person name="Steindorff A."/>
            <person name="Ohm R.A."/>
            <person name="Martin F."/>
            <person name="Silar P."/>
            <person name="Natvig D.O."/>
            <person name="Lalanne C."/>
            <person name="Gautier V."/>
            <person name="Ament-Velasquez S.L."/>
            <person name="Kruys A."/>
            <person name="Hutchinson M.I."/>
            <person name="Powell A.J."/>
            <person name="Barry K."/>
            <person name="Miller A.N."/>
            <person name="Grigoriev I.V."/>
            <person name="Debuchy R."/>
            <person name="Gladieux P."/>
            <person name="Hiltunen Thoren M."/>
            <person name="Johannesson H."/>
        </authorList>
    </citation>
    <scope>NUCLEOTIDE SEQUENCE</scope>
    <source>
        <strain evidence="11">CBS 508.74</strain>
    </source>
</reference>
<keyword evidence="4" id="KW-0833">Ubl conjugation pathway</keyword>
<evidence type="ECO:0000259" key="8">
    <source>
        <dbReference type="Pfam" id="PF12340"/>
    </source>
</evidence>
<evidence type="ECO:0000256" key="1">
    <source>
        <dbReference type="ARBA" id="ARBA00000707"/>
    </source>
</evidence>
<dbReference type="InterPro" id="IPR051346">
    <property type="entry name" value="OTU_Deubiquitinase"/>
</dbReference>
<dbReference type="RefSeq" id="XP_064670708.1">
    <property type="nucleotide sequence ID" value="XM_064816765.1"/>
</dbReference>
<gene>
    <name evidence="11" type="ORF">N656DRAFT_789203</name>
</gene>
<evidence type="ECO:0000256" key="2">
    <source>
        <dbReference type="ARBA" id="ARBA00012759"/>
    </source>
</evidence>
<dbReference type="GeneID" id="89940890"/>
<comment type="caution">
    <text evidence="11">The sequence shown here is derived from an EMBL/GenBank/DDBJ whole genome shotgun (WGS) entry which is preliminary data.</text>
</comment>
<evidence type="ECO:0000256" key="4">
    <source>
        <dbReference type="ARBA" id="ARBA00022786"/>
    </source>
</evidence>
<evidence type="ECO:0000313" key="11">
    <source>
        <dbReference type="EMBL" id="KAK4113138.1"/>
    </source>
</evidence>
<keyword evidence="6" id="KW-0788">Thiol protease</keyword>
<proteinExistence type="predicted"/>
<evidence type="ECO:0000259" key="9">
    <source>
        <dbReference type="Pfam" id="PF12359"/>
    </source>
</evidence>